<evidence type="ECO:0000256" key="6">
    <source>
        <dbReference type="SAM" id="MobiDB-lite"/>
    </source>
</evidence>
<dbReference type="Gene3D" id="1.20.1250.20">
    <property type="entry name" value="MFS general substrate transporter like domains"/>
    <property type="match status" value="1"/>
</dbReference>
<accession>J3NQG8</accession>
<dbReference type="EMBL" id="GL385396">
    <property type="protein sequence ID" value="EJT78424.1"/>
    <property type="molecule type" value="Genomic_DNA"/>
</dbReference>
<evidence type="ECO:0000256" key="4">
    <source>
        <dbReference type="ARBA" id="ARBA00022989"/>
    </source>
</evidence>
<proteinExistence type="inferred from homology"/>
<dbReference type="VEuPathDB" id="FungiDB:GGTG_03525"/>
<keyword evidence="5 7" id="KW-0472">Membrane</keyword>
<organism evidence="9">
    <name type="scientific">Gaeumannomyces tritici (strain R3-111a-1)</name>
    <name type="common">Wheat and barley take-all root rot fungus</name>
    <name type="synonym">Gaeumannomyces graminis var. tritici</name>
    <dbReference type="NCBI Taxonomy" id="644352"/>
    <lineage>
        <taxon>Eukaryota</taxon>
        <taxon>Fungi</taxon>
        <taxon>Dikarya</taxon>
        <taxon>Ascomycota</taxon>
        <taxon>Pezizomycotina</taxon>
        <taxon>Sordariomycetes</taxon>
        <taxon>Sordariomycetidae</taxon>
        <taxon>Magnaporthales</taxon>
        <taxon>Magnaporthaceae</taxon>
        <taxon>Gaeumannomyces</taxon>
    </lineage>
</organism>
<reference evidence="11" key="1">
    <citation type="submission" date="2010-07" db="EMBL/GenBank/DDBJ databases">
        <title>The genome sequence of Gaeumannomyces graminis var. tritici strain R3-111a-1.</title>
        <authorList>
            <consortium name="The Broad Institute Genome Sequencing Platform"/>
            <person name="Ma L.-J."/>
            <person name="Dead R."/>
            <person name="Young S."/>
            <person name="Zeng Q."/>
            <person name="Koehrsen M."/>
            <person name="Alvarado L."/>
            <person name="Berlin A."/>
            <person name="Chapman S.B."/>
            <person name="Chen Z."/>
            <person name="Freedman E."/>
            <person name="Gellesch M."/>
            <person name="Goldberg J."/>
            <person name="Griggs A."/>
            <person name="Gujja S."/>
            <person name="Heilman E.R."/>
            <person name="Heiman D."/>
            <person name="Hepburn T."/>
            <person name="Howarth C."/>
            <person name="Jen D."/>
            <person name="Larson L."/>
            <person name="Mehta T."/>
            <person name="Neiman D."/>
            <person name="Pearson M."/>
            <person name="Roberts A."/>
            <person name="Saif S."/>
            <person name="Shea T."/>
            <person name="Shenoy N."/>
            <person name="Sisk P."/>
            <person name="Stolte C."/>
            <person name="Sykes S."/>
            <person name="Walk T."/>
            <person name="White J."/>
            <person name="Yandava C."/>
            <person name="Haas B."/>
            <person name="Nusbaum C."/>
            <person name="Birren B."/>
        </authorList>
    </citation>
    <scope>NUCLEOTIDE SEQUENCE [LARGE SCALE GENOMIC DNA]</scope>
    <source>
        <strain evidence="11">R3-111a-1</strain>
    </source>
</reference>
<dbReference type="Proteomes" id="UP000006039">
    <property type="component" value="Unassembled WGS sequence"/>
</dbReference>
<feature type="compositionally biased region" description="Polar residues" evidence="6">
    <location>
        <begin position="646"/>
        <end position="660"/>
    </location>
</feature>
<dbReference type="PANTHER" id="PTHR23501:SF102">
    <property type="entry name" value="DRUG TRANSPORTER, PUTATIVE (AFU_ORTHOLOGUE AFUA_3G08530)-RELATED"/>
    <property type="match status" value="1"/>
</dbReference>
<dbReference type="eggNOG" id="KOG0254">
    <property type="taxonomic scope" value="Eukaryota"/>
</dbReference>
<feature type="transmembrane region" description="Helical" evidence="7">
    <location>
        <begin position="193"/>
        <end position="214"/>
    </location>
</feature>
<evidence type="ECO:0000256" key="2">
    <source>
        <dbReference type="ARBA" id="ARBA00007520"/>
    </source>
</evidence>
<feature type="transmembrane region" description="Helical" evidence="7">
    <location>
        <begin position="333"/>
        <end position="356"/>
    </location>
</feature>
<feature type="transmembrane region" description="Helical" evidence="7">
    <location>
        <begin position="541"/>
        <end position="559"/>
    </location>
</feature>
<feature type="transmembrane region" description="Helical" evidence="7">
    <location>
        <begin position="613"/>
        <end position="630"/>
    </location>
</feature>
<gene>
    <name evidence="10" type="primary">20343983</name>
    <name evidence="9" type="ORF">GGTG_03525</name>
</gene>
<feature type="transmembrane region" description="Helical" evidence="7">
    <location>
        <begin position="404"/>
        <end position="425"/>
    </location>
</feature>
<feature type="transmembrane region" description="Helical" evidence="7">
    <location>
        <begin position="498"/>
        <end position="520"/>
    </location>
</feature>
<keyword evidence="3 7" id="KW-0812">Transmembrane</keyword>
<name>J3NQG8_GAET3</name>
<dbReference type="OrthoDB" id="10021397at2759"/>
<reference evidence="9" key="3">
    <citation type="submission" date="2010-09" db="EMBL/GenBank/DDBJ databases">
        <title>Annotation of Gaeumannomyces graminis var. tritici R3-111a-1.</title>
        <authorList>
            <consortium name="The Broad Institute Genome Sequencing Platform"/>
            <person name="Ma L.-J."/>
            <person name="Dead R."/>
            <person name="Young S.K."/>
            <person name="Zeng Q."/>
            <person name="Gargeya S."/>
            <person name="Fitzgerald M."/>
            <person name="Haas B."/>
            <person name="Abouelleil A."/>
            <person name="Alvarado L."/>
            <person name="Arachchi H.M."/>
            <person name="Berlin A."/>
            <person name="Brown A."/>
            <person name="Chapman S.B."/>
            <person name="Chen Z."/>
            <person name="Dunbar C."/>
            <person name="Freedman E."/>
            <person name="Gearin G."/>
            <person name="Gellesch M."/>
            <person name="Goldberg J."/>
            <person name="Griggs A."/>
            <person name="Gujja S."/>
            <person name="Heiman D."/>
            <person name="Howarth C."/>
            <person name="Larson L."/>
            <person name="Lui A."/>
            <person name="MacDonald P.J.P."/>
            <person name="Mehta T."/>
            <person name="Montmayeur A."/>
            <person name="Murphy C."/>
            <person name="Neiman D."/>
            <person name="Pearson M."/>
            <person name="Priest M."/>
            <person name="Roberts A."/>
            <person name="Saif S."/>
            <person name="Shea T."/>
            <person name="Shenoy N."/>
            <person name="Sisk P."/>
            <person name="Stolte C."/>
            <person name="Sykes S."/>
            <person name="Yandava C."/>
            <person name="Wortman J."/>
            <person name="Nusbaum C."/>
            <person name="Birren B."/>
        </authorList>
    </citation>
    <scope>NUCLEOTIDE SEQUENCE</scope>
    <source>
        <strain evidence="9">R3-111a-1</strain>
    </source>
</reference>
<feature type="transmembrane region" description="Helical" evidence="7">
    <location>
        <begin position="362"/>
        <end position="383"/>
    </location>
</feature>
<evidence type="ECO:0000313" key="9">
    <source>
        <dbReference type="EMBL" id="EJT78424.1"/>
    </source>
</evidence>
<reference evidence="10" key="4">
    <citation type="journal article" date="2015" name="G3 (Bethesda)">
        <title>Genome sequences of three phytopathogenic species of the Magnaporthaceae family of fungi.</title>
        <authorList>
            <person name="Okagaki L.H."/>
            <person name="Nunes C.C."/>
            <person name="Sailsbery J."/>
            <person name="Clay B."/>
            <person name="Brown D."/>
            <person name="John T."/>
            <person name="Oh Y."/>
            <person name="Young N."/>
            <person name="Fitzgerald M."/>
            <person name="Haas B.J."/>
            <person name="Zeng Q."/>
            <person name="Young S."/>
            <person name="Adiconis X."/>
            <person name="Fan L."/>
            <person name="Levin J.Z."/>
            <person name="Mitchell T.K."/>
            <person name="Okubara P.A."/>
            <person name="Farman M.L."/>
            <person name="Kohn L.M."/>
            <person name="Birren B."/>
            <person name="Ma L.-J."/>
            <person name="Dean R.A."/>
        </authorList>
    </citation>
    <scope>NUCLEOTIDE SEQUENCE</scope>
    <source>
        <strain evidence="10">R3-111a-1</strain>
    </source>
</reference>
<dbReference type="EnsemblFungi" id="EJT78424">
    <property type="protein sequence ID" value="EJT78424"/>
    <property type="gene ID" value="GGTG_03525"/>
</dbReference>
<dbReference type="Pfam" id="PF07690">
    <property type="entry name" value="MFS_1"/>
    <property type="match status" value="1"/>
</dbReference>
<comment type="subcellular location">
    <subcellularLocation>
        <location evidence="1">Membrane</location>
        <topology evidence="1">Multi-pass membrane protein</topology>
    </subcellularLocation>
</comment>
<evidence type="ECO:0000313" key="10">
    <source>
        <dbReference type="EnsemblFungi" id="EJT78424"/>
    </source>
</evidence>
<evidence type="ECO:0000256" key="3">
    <source>
        <dbReference type="ARBA" id="ARBA00022692"/>
    </source>
</evidence>
<protein>
    <recommendedName>
        <fullName evidence="8">Major facilitator superfamily (MFS) profile domain-containing protein</fullName>
    </recommendedName>
</protein>
<dbReference type="SUPFAM" id="SSF103473">
    <property type="entry name" value="MFS general substrate transporter"/>
    <property type="match status" value="1"/>
</dbReference>
<feature type="region of interest" description="Disordered" evidence="6">
    <location>
        <begin position="47"/>
        <end position="73"/>
    </location>
</feature>
<feature type="transmembrane region" description="Helical" evidence="7">
    <location>
        <begin position="251"/>
        <end position="270"/>
    </location>
</feature>
<feature type="domain" description="Major facilitator superfamily (MFS) profile" evidence="8">
    <location>
        <begin position="151"/>
        <end position="598"/>
    </location>
</feature>
<dbReference type="RefSeq" id="XP_009219569.1">
    <property type="nucleotide sequence ID" value="XM_009221305.1"/>
</dbReference>
<feature type="transmembrane region" description="Helical" evidence="7">
    <location>
        <begin position="437"/>
        <end position="461"/>
    </location>
</feature>
<feature type="transmembrane region" description="Helical" evidence="7">
    <location>
        <begin position="226"/>
        <end position="245"/>
    </location>
</feature>
<feature type="transmembrane region" description="Helical" evidence="7">
    <location>
        <begin position="282"/>
        <end position="298"/>
    </location>
</feature>
<dbReference type="GeneID" id="20343983"/>
<evidence type="ECO:0000256" key="5">
    <source>
        <dbReference type="ARBA" id="ARBA00023136"/>
    </source>
</evidence>
<feature type="region of interest" description="Disordered" evidence="6">
    <location>
        <begin position="639"/>
        <end position="660"/>
    </location>
</feature>
<feature type="transmembrane region" description="Helical" evidence="7">
    <location>
        <begin position="468"/>
        <end position="486"/>
    </location>
</feature>
<evidence type="ECO:0000259" key="8">
    <source>
        <dbReference type="PROSITE" id="PS50850"/>
    </source>
</evidence>
<dbReference type="GO" id="GO:0005886">
    <property type="term" value="C:plasma membrane"/>
    <property type="evidence" value="ECO:0007669"/>
    <property type="project" value="TreeGrafter"/>
</dbReference>
<feature type="region of interest" description="Disordered" evidence="6">
    <location>
        <begin position="88"/>
        <end position="141"/>
    </location>
</feature>
<comment type="similarity">
    <text evidence="2">Belongs to the major facilitator superfamily. TCR/Tet family.</text>
</comment>
<keyword evidence="4 7" id="KW-1133">Transmembrane helix</keyword>
<evidence type="ECO:0000313" key="11">
    <source>
        <dbReference type="Proteomes" id="UP000006039"/>
    </source>
</evidence>
<reference evidence="9" key="2">
    <citation type="submission" date="2010-07" db="EMBL/GenBank/DDBJ databases">
        <authorList>
            <consortium name="The Broad Institute Genome Sequencing Platform"/>
            <consortium name="Broad Institute Genome Sequencing Center for Infectious Disease"/>
            <person name="Ma L.-J."/>
            <person name="Dead R."/>
            <person name="Young S."/>
            <person name="Zeng Q."/>
            <person name="Koehrsen M."/>
            <person name="Alvarado L."/>
            <person name="Berlin A."/>
            <person name="Chapman S.B."/>
            <person name="Chen Z."/>
            <person name="Freedman E."/>
            <person name="Gellesch M."/>
            <person name="Goldberg J."/>
            <person name="Griggs A."/>
            <person name="Gujja S."/>
            <person name="Heilman E.R."/>
            <person name="Heiman D."/>
            <person name="Hepburn T."/>
            <person name="Howarth C."/>
            <person name="Jen D."/>
            <person name="Larson L."/>
            <person name="Mehta T."/>
            <person name="Neiman D."/>
            <person name="Pearson M."/>
            <person name="Roberts A."/>
            <person name="Saif S."/>
            <person name="Shea T."/>
            <person name="Shenoy N."/>
            <person name="Sisk P."/>
            <person name="Stolte C."/>
            <person name="Sykes S."/>
            <person name="Walk T."/>
            <person name="White J."/>
            <person name="Yandava C."/>
            <person name="Haas B."/>
            <person name="Nusbaum C."/>
            <person name="Birren B."/>
        </authorList>
    </citation>
    <scope>NUCLEOTIDE SEQUENCE</scope>
    <source>
        <strain evidence="9">R3-111a-1</strain>
    </source>
</reference>
<dbReference type="InterPro" id="IPR036259">
    <property type="entry name" value="MFS_trans_sf"/>
</dbReference>
<dbReference type="GO" id="GO:0022857">
    <property type="term" value="F:transmembrane transporter activity"/>
    <property type="evidence" value="ECO:0007669"/>
    <property type="project" value="InterPro"/>
</dbReference>
<dbReference type="PROSITE" id="PS50850">
    <property type="entry name" value="MFS"/>
    <property type="match status" value="1"/>
</dbReference>
<reference evidence="10" key="5">
    <citation type="submission" date="2018-04" db="UniProtKB">
        <authorList>
            <consortium name="EnsemblFungi"/>
        </authorList>
    </citation>
    <scope>IDENTIFICATION</scope>
    <source>
        <strain evidence="10">R3-111a-1</strain>
    </source>
</reference>
<dbReference type="Gene3D" id="1.20.1720.10">
    <property type="entry name" value="Multidrug resistance protein D"/>
    <property type="match status" value="1"/>
</dbReference>
<dbReference type="InterPro" id="IPR011701">
    <property type="entry name" value="MFS"/>
</dbReference>
<feature type="compositionally biased region" description="Basic and acidic residues" evidence="6">
    <location>
        <begin position="118"/>
        <end position="132"/>
    </location>
</feature>
<dbReference type="PANTHER" id="PTHR23501">
    <property type="entry name" value="MAJOR FACILITATOR SUPERFAMILY"/>
    <property type="match status" value="1"/>
</dbReference>
<keyword evidence="11" id="KW-1185">Reference proteome</keyword>
<dbReference type="InterPro" id="IPR020846">
    <property type="entry name" value="MFS_dom"/>
</dbReference>
<dbReference type="AlphaFoldDB" id="J3NQG8"/>
<sequence length="683" mass="72116">MSQGARISGEFGWRKHCLLTGQEHWGKNDAHRPFLFTATTSAAERSNVTSTSLSSQPCLANHSQNTGGMSNTDLISRAASGATAAAIDADSSGVSGNPKGNLAVTPRVKLNAPGVPGDEDHSDAAGRARTPDPTEPASAQNKRSAAEIALVMGPLCLSSLLSSLDLTIVTPAIPSIVHSLQSVAQGADHANTASGYVWIGGAFILAHTATTPVWGSVSDIWGRKPVILAALAIFLAGSLLCALAPHMDALIVGRAVQGLGASGMGIMVKVIICDMFSMRDRALYFGITSFVWAIGNAIGPVLGVPIGAVVFATLLLFLKVPNPRTPLWAGLKVIDWSGSLLIIGGALMILLALQFGDVIHPWSSATVICLVVFGSAVVGIFFLNEWKLAKNPIIPLRLLSNKSVVAAIGIMSFNMFVFIGLAYYLPLYSQSVLGADALASGLHLLPLIVSCSLAATFAGWLIQKTGKYLPIMFVAQVIFILGTGLLSNLGFEQDLTRLFLYEILIGVGIGMNLEGPLLAAQSTASARDTAAIITTMDFSRALFTAISVVVGGVIFQNMMNAANSTLVHTLGPEVAVRFTGPQAAASIDFIRSLARDQQSLVRERYFDAFKPVWILYVVFAGAAGVLHLLVRGNHLSTENKGPVLGTNRTQGASDEPSTQVLRGAADRMSLELSNMRHRQAQRL</sequence>
<evidence type="ECO:0000256" key="1">
    <source>
        <dbReference type="ARBA" id="ARBA00004141"/>
    </source>
</evidence>
<evidence type="ECO:0000256" key="7">
    <source>
        <dbReference type="SAM" id="Phobius"/>
    </source>
</evidence>
<dbReference type="HOGENOM" id="CLU_000960_22_0_1"/>